<sequence length="627" mass="70510">MDDQFSTSVEFGLKLSKRIYYGKERPMSPPNPEEMEKSESFFSDGADGLRVLGVDIDDGVRSYHTQLITMEDSKDTEKVAKAKDGLLLKRRIYTLKVPQVEGGQIFLLKSIGKKITKREKILLNVNSGTGKEVLLRTSSHPLKVSYMKQKFRRGLVPTSTFHMMFLQMTYLVVYCCNLHLCMTLIRERCFVFIFSLVIATIGRFSEKKWYFLVDVSVSMREWLLENAKNALLAGLSKLSPDDSFNIITFNENTQLFSASMELATKETVENATLWISRNLIAEGGTNILLPLNQALEMLAKTSNSVPLIFLITDGAVEDERYICNVVKSHPTNRSPICPRIYTFGIGSYCNHYFLQMLAQIGRGYYDAAYDVDLIDFQIQRLFNIASSTILANINIDALECLDSLELYPNYMPDLSSGCPLIVSGRYLGDFPDYVKASGVLPDMSNFTVDLKVKKSKDIPLDRVFARRQIDFLTAHAWLLESKQLEEKIGKMSIQTGFPSEYSPIIFVQTKKGKQASEPVSIQEKLADVNGKKIIFLRNLGIGFGNLVATAENLSPCMEEVKLHETSEIIAKAAARCCSTLLDRCCCMCFIQACSRMNDKCAITLTQLCAALACFECLNCCFELCSCD</sequence>
<feature type="domain" description="VWFA" evidence="1">
    <location>
        <begin position="208"/>
        <end position="398"/>
    </location>
</feature>
<comment type="caution">
    <text evidence="2">The sequence shown here is derived from an EMBL/GenBank/DDBJ whole genome shotgun (WGS) entry which is preliminary data.</text>
</comment>
<dbReference type="Gene3D" id="3.40.50.410">
    <property type="entry name" value="von Willebrand factor, type A domain"/>
    <property type="match status" value="1"/>
</dbReference>
<evidence type="ECO:0000313" key="2">
    <source>
        <dbReference type="EMBL" id="GFY97230.1"/>
    </source>
</evidence>
<accession>A0A7J0FEU7</accession>
<protein>
    <submittedName>
        <fullName evidence="2">Inter-alpha-trypsin inhibitor heavy chain-like protein</fullName>
    </submittedName>
</protein>
<dbReference type="PROSITE" id="PS50234">
    <property type="entry name" value="VWFA"/>
    <property type="match status" value="1"/>
</dbReference>
<dbReference type="InterPro" id="IPR036465">
    <property type="entry name" value="vWFA_dom_sf"/>
</dbReference>
<dbReference type="EMBL" id="BJWL01000011">
    <property type="protein sequence ID" value="GFY97230.1"/>
    <property type="molecule type" value="Genomic_DNA"/>
</dbReference>
<gene>
    <name evidence="2" type="ORF">Acr_11g0015360</name>
</gene>
<dbReference type="SUPFAM" id="SSF53300">
    <property type="entry name" value="vWA-like"/>
    <property type="match status" value="1"/>
</dbReference>
<dbReference type="InterPro" id="IPR002035">
    <property type="entry name" value="VWF_A"/>
</dbReference>
<evidence type="ECO:0000259" key="1">
    <source>
        <dbReference type="PROSITE" id="PS50234"/>
    </source>
</evidence>
<evidence type="ECO:0000313" key="3">
    <source>
        <dbReference type="Proteomes" id="UP000585474"/>
    </source>
</evidence>
<name>A0A7J0FEU7_9ERIC</name>
<dbReference type="OrthoDB" id="1729737at2759"/>
<dbReference type="Proteomes" id="UP000585474">
    <property type="component" value="Unassembled WGS sequence"/>
</dbReference>
<reference evidence="2 3" key="1">
    <citation type="submission" date="2019-07" db="EMBL/GenBank/DDBJ databases">
        <title>De Novo Assembly of kiwifruit Actinidia rufa.</title>
        <authorList>
            <person name="Sugita-Konishi S."/>
            <person name="Sato K."/>
            <person name="Mori E."/>
            <person name="Abe Y."/>
            <person name="Kisaki G."/>
            <person name="Hamano K."/>
            <person name="Suezawa K."/>
            <person name="Otani M."/>
            <person name="Fukuda T."/>
            <person name="Manabe T."/>
            <person name="Gomi K."/>
            <person name="Tabuchi M."/>
            <person name="Akimitsu K."/>
            <person name="Kataoka I."/>
        </authorList>
    </citation>
    <scope>NUCLEOTIDE SEQUENCE [LARGE SCALE GENOMIC DNA]</scope>
    <source>
        <strain evidence="3">cv. Fuchu</strain>
    </source>
</reference>
<dbReference type="PANTHER" id="PTHR46503">
    <property type="entry name" value="INTER-ALPHA-TRYPSIN INHIBITOR HEAVY CHAIN-LIKE PROTEIN"/>
    <property type="match status" value="1"/>
</dbReference>
<dbReference type="Pfam" id="PF13768">
    <property type="entry name" value="VWA_3"/>
    <property type="match status" value="1"/>
</dbReference>
<proteinExistence type="predicted"/>
<organism evidence="2 3">
    <name type="scientific">Actinidia rufa</name>
    <dbReference type="NCBI Taxonomy" id="165716"/>
    <lineage>
        <taxon>Eukaryota</taxon>
        <taxon>Viridiplantae</taxon>
        <taxon>Streptophyta</taxon>
        <taxon>Embryophyta</taxon>
        <taxon>Tracheophyta</taxon>
        <taxon>Spermatophyta</taxon>
        <taxon>Magnoliopsida</taxon>
        <taxon>eudicotyledons</taxon>
        <taxon>Gunneridae</taxon>
        <taxon>Pentapetalae</taxon>
        <taxon>asterids</taxon>
        <taxon>Ericales</taxon>
        <taxon>Actinidiaceae</taxon>
        <taxon>Actinidia</taxon>
    </lineage>
</organism>
<dbReference type="SMART" id="SM00327">
    <property type="entry name" value="VWA"/>
    <property type="match status" value="1"/>
</dbReference>
<dbReference type="AlphaFoldDB" id="A0A7J0FEU7"/>
<keyword evidence="3" id="KW-1185">Reference proteome</keyword>
<dbReference type="PANTHER" id="PTHR46503:SF9">
    <property type="entry name" value="INTER ALPHA-TRYPSIN INHIBITOR, HEAVY CHAIN-LIKE PROTEIN"/>
    <property type="match status" value="1"/>
</dbReference>